<name>A0A654D9H8_SPHMU</name>
<dbReference type="EMBL" id="CABWMV010000024">
    <property type="protein sequence ID" value="VXD01582.1"/>
    <property type="molecule type" value="Genomic_DNA"/>
</dbReference>
<dbReference type="Proteomes" id="UP000432350">
    <property type="component" value="Unassembled WGS sequence"/>
</dbReference>
<reference evidence="1 2" key="1">
    <citation type="submission" date="2019-10" db="EMBL/GenBank/DDBJ databases">
        <authorList>
            <person name="Karimi E."/>
        </authorList>
    </citation>
    <scope>NUCLEOTIDE SEQUENCE [LARGE SCALE GENOMIC DNA]</scope>
    <source>
        <strain evidence="1">Sphingobacterium sp. 8BC</strain>
    </source>
</reference>
<proteinExistence type="predicted"/>
<accession>A0A654D9H8</accession>
<sequence length="47" mass="5555">MQDFFYLANKTYTQPHSASSECAQLFDESFEVKVKNNWGHFSPWPIK</sequence>
<gene>
    <name evidence="1" type="ORF">SPHINGO8BC_51733</name>
</gene>
<dbReference type="AlphaFoldDB" id="A0A654D9H8"/>
<evidence type="ECO:0000313" key="2">
    <source>
        <dbReference type="Proteomes" id="UP000432350"/>
    </source>
</evidence>
<protein>
    <submittedName>
        <fullName evidence="1">Uncharacterized protein</fullName>
    </submittedName>
</protein>
<organism evidence="1 2">
    <name type="scientific">Sphingobacterium multivorum</name>
    <dbReference type="NCBI Taxonomy" id="28454"/>
    <lineage>
        <taxon>Bacteria</taxon>
        <taxon>Pseudomonadati</taxon>
        <taxon>Bacteroidota</taxon>
        <taxon>Sphingobacteriia</taxon>
        <taxon>Sphingobacteriales</taxon>
        <taxon>Sphingobacteriaceae</taxon>
        <taxon>Sphingobacterium</taxon>
    </lineage>
</organism>
<evidence type="ECO:0000313" key="1">
    <source>
        <dbReference type="EMBL" id="VXD01582.1"/>
    </source>
</evidence>